<dbReference type="Gene3D" id="3.30.565.10">
    <property type="entry name" value="Histidine kinase-like ATPase, C-terminal domain"/>
    <property type="match status" value="1"/>
</dbReference>
<protein>
    <recommendedName>
        <fullName evidence="2">histidine kinase</fullName>
        <ecNumber evidence="2">2.7.13.3</ecNumber>
    </recommendedName>
</protein>
<dbReference type="Pfam" id="PF07730">
    <property type="entry name" value="HisKA_3"/>
    <property type="match status" value="1"/>
</dbReference>
<organism evidence="13 14">
    <name type="scientific">Flavobacterium alvei</name>
    <dbReference type="NCBI Taxonomy" id="2080416"/>
    <lineage>
        <taxon>Bacteria</taxon>
        <taxon>Pseudomonadati</taxon>
        <taxon>Bacteroidota</taxon>
        <taxon>Flavobacteriia</taxon>
        <taxon>Flavobacteriales</taxon>
        <taxon>Flavobacteriaceae</taxon>
        <taxon>Flavobacterium</taxon>
    </lineage>
</organism>
<keyword evidence="3" id="KW-0597">Phosphoprotein</keyword>
<keyword evidence="7" id="KW-0067">ATP-binding</keyword>
<keyword evidence="9" id="KW-0802">TPR repeat</keyword>
<dbReference type="PROSITE" id="PS50109">
    <property type="entry name" value="HIS_KIN"/>
    <property type="match status" value="1"/>
</dbReference>
<evidence type="ECO:0000256" key="6">
    <source>
        <dbReference type="ARBA" id="ARBA00022777"/>
    </source>
</evidence>
<keyword evidence="14" id="KW-1185">Reference proteome</keyword>
<evidence type="ECO:0000259" key="12">
    <source>
        <dbReference type="PROSITE" id="PS50109"/>
    </source>
</evidence>
<dbReference type="Proteomes" id="UP000237310">
    <property type="component" value="Unassembled WGS sequence"/>
</dbReference>
<dbReference type="InterPro" id="IPR003594">
    <property type="entry name" value="HATPase_dom"/>
</dbReference>
<feature type="transmembrane region" description="Helical" evidence="11">
    <location>
        <begin position="385"/>
        <end position="404"/>
    </location>
</feature>
<keyword evidence="11" id="KW-1133">Transmembrane helix</keyword>
<feature type="repeat" description="TPR" evidence="9">
    <location>
        <begin position="105"/>
        <end position="138"/>
    </location>
</feature>
<dbReference type="InterPro" id="IPR011990">
    <property type="entry name" value="TPR-like_helical_dom_sf"/>
</dbReference>
<dbReference type="Pfam" id="PF02518">
    <property type="entry name" value="HATPase_c"/>
    <property type="match status" value="1"/>
</dbReference>
<keyword evidence="5" id="KW-0547">Nucleotide-binding</keyword>
<keyword evidence="10" id="KW-0175">Coiled coil</keyword>
<comment type="caution">
    <text evidence="13">The sequence shown here is derived from an EMBL/GenBank/DDBJ whole genome shotgun (WGS) entry which is preliminary data.</text>
</comment>
<dbReference type="PROSITE" id="PS50005">
    <property type="entry name" value="TPR"/>
    <property type="match status" value="2"/>
</dbReference>
<dbReference type="SMART" id="SM00028">
    <property type="entry name" value="TPR"/>
    <property type="match status" value="6"/>
</dbReference>
<dbReference type="InterPro" id="IPR005467">
    <property type="entry name" value="His_kinase_dom"/>
</dbReference>
<dbReference type="PANTHER" id="PTHR24421:SF10">
    <property type="entry name" value="NITRATE_NITRITE SENSOR PROTEIN NARQ"/>
    <property type="match status" value="1"/>
</dbReference>
<dbReference type="PANTHER" id="PTHR24421">
    <property type="entry name" value="NITRATE/NITRITE SENSOR PROTEIN NARX-RELATED"/>
    <property type="match status" value="1"/>
</dbReference>
<accession>A0A2S5AAX2</accession>
<feature type="repeat" description="TPR" evidence="9">
    <location>
        <begin position="224"/>
        <end position="257"/>
    </location>
</feature>
<dbReference type="EC" id="2.7.13.3" evidence="2"/>
<keyword evidence="6" id="KW-0418">Kinase</keyword>
<feature type="domain" description="Histidine kinase" evidence="12">
    <location>
        <begin position="444"/>
        <end position="631"/>
    </location>
</feature>
<evidence type="ECO:0000256" key="9">
    <source>
        <dbReference type="PROSITE-ProRule" id="PRU00339"/>
    </source>
</evidence>
<dbReference type="SUPFAM" id="SSF55874">
    <property type="entry name" value="ATPase domain of HSP90 chaperone/DNA topoisomerase II/histidine kinase"/>
    <property type="match status" value="1"/>
</dbReference>
<evidence type="ECO:0000256" key="7">
    <source>
        <dbReference type="ARBA" id="ARBA00022840"/>
    </source>
</evidence>
<dbReference type="GO" id="GO:0005524">
    <property type="term" value="F:ATP binding"/>
    <property type="evidence" value="ECO:0007669"/>
    <property type="project" value="UniProtKB-KW"/>
</dbReference>
<gene>
    <name evidence="13" type="ORF">C3L50_07885</name>
</gene>
<sequence>MKTTFLVIILYLTTTVVAAQIDTLKIQKMMDDAYALEVSHPQKALQLYKKTHQLSVQSNFKNGAYKSLLYRGFIYNDIGKYDSAKYYFDKTIDYCKKSKNLIGEAKGYANLANTYQFKGEYPAAINNYIKSIKIFEKTKDSAIISQSYQNLSAVYTQFINRKLEFFYLKKAEQFMPKANKVQLALLYGDIGLGFIRYNDFAESFSYFKKAEAITVKENNNELWFYVYRNFGEYYRIKKEYKKAIPYYEKAFKLADFAVDIIRKNDLMYIVSGLYFKNDNYSKALELANQSLELSRKIGASEFEYKTLKRLSEIHNKLNQPQKAYDFLEKSYVLKDTFFSQNHLKETTLLQTKFETEKKDKSIAEQQIKLKQQELDLIKSQKEKQLYFIASLCLIIVSLGIWYFFRQRQKLKNQEIETLKQNQEIAKLEALIDGEEKERRRIAQELHDGLNGDLSAIKYRLSTLEESGLSAIDTENLNKVIDMIDESCAQVRSISHNLMPSSILEYGLIESIREYCIKIKSSDNFKIDFQIFGSYIALSKKNETVIYRIIQELVTNILKHSKATEAMIQFNYREDELFITVEDNGIGFDKNAVSKGIGHQNIQTRIDFLNANLDVNTSADGTSYTISIDLNKVK</sequence>
<dbReference type="EMBL" id="PQVG01000004">
    <property type="protein sequence ID" value="POY39741.1"/>
    <property type="molecule type" value="Genomic_DNA"/>
</dbReference>
<dbReference type="CDD" id="cd16917">
    <property type="entry name" value="HATPase_UhpB-NarQ-NarX-like"/>
    <property type="match status" value="1"/>
</dbReference>
<dbReference type="InterPro" id="IPR011712">
    <property type="entry name" value="Sig_transdc_His_kin_sub3_dim/P"/>
</dbReference>
<evidence type="ECO:0000256" key="4">
    <source>
        <dbReference type="ARBA" id="ARBA00022679"/>
    </source>
</evidence>
<evidence type="ECO:0000313" key="13">
    <source>
        <dbReference type="EMBL" id="POY39741.1"/>
    </source>
</evidence>
<evidence type="ECO:0000256" key="1">
    <source>
        <dbReference type="ARBA" id="ARBA00000085"/>
    </source>
</evidence>
<name>A0A2S5AAX2_9FLAO</name>
<dbReference type="RefSeq" id="WP_103805630.1">
    <property type="nucleotide sequence ID" value="NZ_PQVG01000004.1"/>
</dbReference>
<dbReference type="AlphaFoldDB" id="A0A2S5AAX2"/>
<proteinExistence type="predicted"/>
<dbReference type="OrthoDB" id="9778366at2"/>
<evidence type="ECO:0000256" key="3">
    <source>
        <dbReference type="ARBA" id="ARBA00022553"/>
    </source>
</evidence>
<feature type="coiled-coil region" evidence="10">
    <location>
        <begin position="410"/>
        <end position="444"/>
    </location>
</feature>
<dbReference type="Pfam" id="PF13424">
    <property type="entry name" value="TPR_12"/>
    <property type="match status" value="1"/>
</dbReference>
<dbReference type="InterPro" id="IPR050482">
    <property type="entry name" value="Sensor_HK_TwoCompSys"/>
</dbReference>
<dbReference type="Pfam" id="PF13181">
    <property type="entry name" value="TPR_8"/>
    <property type="match status" value="1"/>
</dbReference>
<dbReference type="GO" id="GO:0046983">
    <property type="term" value="F:protein dimerization activity"/>
    <property type="evidence" value="ECO:0007669"/>
    <property type="project" value="InterPro"/>
</dbReference>
<evidence type="ECO:0000256" key="5">
    <source>
        <dbReference type="ARBA" id="ARBA00022741"/>
    </source>
</evidence>
<dbReference type="Gene3D" id="1.20.5.1930">
    <property type="match status" value="1"/>
</dbReference>
<evidence type="ECO:0000256" key="11">
    <source>
        <dbReference type="SAM" id="Phobius"/>
    </source>
</evidence>
<dbReference type="SUPFAM" id="SSF48452">
    <property type="entry name" value="TPR-like"/>
    <property type="match status" value="2"/>
</dbReference>
<keyword evidence="4" id="KW-0808">Transferase</keyword>
<evidence type="ECO:0000256" key="2">
    <source>
        <dbReference type="ARBA" id="ARBA00012438"/>
    </source>
</evidence>
<keyword evidence="11" id="KW-0812">Transmembrane</keyword>
<keyword evidence="11" id="KW-0472">Membrane</keyword>
<keyword evidence="8" id="KW-0902">Two-component regulatory system</keyword>
<dbReference type="Gene3D" id="1.25.40.10">
    <property type="entry name" value="Tetratricopeptide repeat domain"/>
    <property type="match status" value="2"/>
</dbReference>
<dbReference type="InterPro" id="IPR019734">
    <property type="entry name" value="TPR_rpt"/>
</dbReference>
<comment type="catalytic activity">
    <reaction evidence="1">
        <text>ATP + protein L-histidine = ADP + protein N-phospho-L-histidine.</text>
        <dbReference type="EC" id="2.7.13.3"/>
    </reaction>
</comment>
<dbReference type="InterPro" id="IPR036890">
    <property type="entry name" value="HATPase_C_sf"/>
</dbReference>
<dbReference type="GO" id="GO:0016020">
    <property type="term" value="C:membrane"/>
    <property type="evidence" value="ECO:0007669"/>
    <property type="project" value="InterPro"/>
</dbReference>
<dbReference type="SMART" id="SM00387">
    <property type="entry name" value="HATPase_c"/>
    <property type="match status" value="1"/>
</dbReference>
<evidence type="ECO:0000256" key="10">
    <source>
        <dbReference type="SAM" id="Coils"/>
    </source>
</evidence>
<dbReference type="GO" id="GO:0000155">
    <property type="term" value="F:phosphorelay sensor kinase activity"/>
    <property type="evidence" value="ECO:0007669"/>
    <property type="project" value="InterPro"/>
</dbReference>
<evidence type="ECO:0000313" key="14">
    <source>
        <dbReference type="Proteomes" id="UP000237310"/>
    </source>
</evidence>
<reference evidence="13 14" key="1">
    <citation type="submission" date="2018-01" db="EMBL/GenBank/DDBJ databases">
        <authorList>
            <person name="Gaut B.S."/>
            <person name="Morton B.R."/>
            <person name="Clegg M.T."/>
            <person name="Duvall M.R."/>
        </authorList>
    </citation>
    <scope>NUCLEOTIDE SEQUENCE [LARGE SCALE GENOMIC DNA]</scope>
    <source>
        <strain evidence="13 14">HR-AY</strain>
    </source>
</reference>
<evidence type="ECO:0000256" key="8">
    <source>
        <dbReference type="ARBA" id="ARBA00023012"/>
    </source>
</evidence>